<keyword evidence="2" id="KW-0175">Coiled coil</keyword>
<dbReference type="PROSITE" id="PS50109">
    <property type="entry name" value="HIS_KIN"/>
    <property type="match status" value="1"/>
</dbReference>
<comment type="caution">
    <text evidence="5">The sequence shown here is derived from an EMBL/GenBank/DDBJ whole genome shotgun (WGS) entry which is preliminary data.</text>
</comment>
<keyword evidence="1" id="KW-0597">Phosphoprotein</keyword>
<feature type="domain" description="Histidine kinase" evidence="3">
    <location>
        <begin position="288"/>
        <end position="372"/>
    </location>
</feature>
<dbReference type="InterPro" id="IPR036890">
    <property type="entry name" value="HATPase_C_sf"/>
</dbReference>
<dbReference type="Proteomes" id="UP001074446">
    <property type="component" value="Unassembled WGS sequence"/>
</dbReference>
<name>A0A9E4ZZW0_9EURY</name>
<dbReference type="InterPro" id="IPR003594">
    <property type="entry name" value="HATPase_dom"/>
</dbReference>
<dbReference type="RefSeq" id="WP_052375865.1">
    <property type="nucleotide sequence ID" value="NZ_JAPVER010000020.1"/>
</dbReference>
<dbReference type="Gene3D" id="3.30.565.10">
    <property type="entry name" value="Histidine kinase-like ATPase, C-terminal domain"/>
    <property type="match status" value="1"/>
</dbReference>
<dbReference type="InterPro" id="IPR005467">
    <property type="entry name" value="His_kinase_dom"/>
</dbReference>
<accession>A0A9E4ZZW0</accession>
<evidence type="ECO:0000313" key="7">
    <source>
        <dbReference type="Proteomes" id="UP001068021"/>
    </source>
</evidence>
<evidence type="ECO:0000313" key="5">
    <source>
        <dbReference type="EMBL" id="MCZ3365435.1"/>
    </source>
</evidence>
<organism evidence="5 7">
    <name type="scientific">Methanobacterium veterum</name>
    <dbReference type="NCBI Taxonomy" id="408577"/>
    <lineage>
        <taxon>Archaea</taxon>
        <taxon>Methanobacteriati</taxon>
        <taxon>Methanobacteriota</taxon>
        <taxon>Methanomada group</taxon>
        <taxon>Methanobacteria</taxon>
        <taxon>Methanobacteriales</taxon>
        <taxon>Methanobacteriaceae</taxon>
        <taxon>Methanobacterium</taxon>
    </lineage>
</organism>
<keyword evidence="7" id="KW-1185">Reference proteome</keyword>
<evidence type="ECO:0000256" key="2">
    <source>
        <dbReference type="SAM" id="Coils"/>
    </source>
</evidence>
<dbReference type="SUPFAM" id="SSF55874">
    <property type="entry name" value="ATPase domain of HSP90 chaperone/DNA topoisomerase II/histidine kinase"/>
    <property type="match status" value="1"/>
</dbReference>
<dbReference type="Pfam" id="PF00072">
    <property type="entry name" value="Response_reg"/>
    <property type="match status" value="1"/>
</dbReference>
<dbReference type="AlphaFoldDB" id="A0A9E4ZZW0"/>
<feature type="modified residue" description="4-aspartylphosphate" evidence="1">
    <location>
        <position position="57"/>
    </location>
</feature>
<protein>
    <submittedName>
        <fullName evidence="5">Response regulator</fullName>
    </submittedName>
</protein>
<dbReference type="Gene3D" id="3.40.50.2300">
    <property type="match status" value="1"/>
</dbReference>
<dbReference type="SUPFAM" id="SSF52172">
    <property type="entry name" value="CheY-like"/>
    <property type="match status" value="1"/>
</dbReference>
<sequence length="372" mass="42627">MKLTRILIIEDNFKDVRLIQEMLKEIPSFSFEFKHVERLDEGLKSIKNDEFDVLLLDLNLPDSFGIETFIEAYKNAPHLPIVILSGAADEEAALDAVHEGAQDYLMKGEVDGKLLARSIFYAIERKQIEEELVKHRDHLEELVEKRTLGLKEANKQLRIEINERKRAEEEIMASLEEKKILLDEIQSRIQNSLHTIISIIDSEYLQNGCKNSSEFNQEIENRAKAVELINEKLCQSEDFAMIDFAEYIRDLTDYLFDFYGANSNLINLEMDIEGIPLDIDVAIPCGLIINELVTNSLKHAFKSEIKGKVQIKFHSNDKTWLTVSDNGMGLPESFKLEHTETSGLRLVNKLVKQLNGKIELNVNGGTEFKIIF</sequence>
<dbReference type="InterPro" id="IPR011495">
    <property type="entry name" value="Sig_transdc_His_kin_sub2_dim/P"/>
</dbReference>
<evidence type="ECO:0000256" key="1">
    <source>
        <dbReference type="PROSITE-ProRule" id="PRU00169"/>
    </source>
</evidence>
<dbReference type="PANTHER" id="PTHR43065">
    <property type="entry name" value="SENSOR HISTIDINE KINASE"/>
    <property type="match status" value="1"/>
</dbReference>
<dbReference type="EMBL" id="JAPVER010000020">
    <property type="protein sequence ID" value="MCZ3365435.1"/>
    <property type="molecule type" value="Genomic_DNA"/>
</dbReference>
<evidence type="ECO:0000259" key="4">
    <source>
        <dbReference type="PROSITE" id="PS50110"/>
    </source>
</evidence>
<dbReference type="Proteomes" id="UP001068021">
    <property type="component" value="Unassembled WGS sequence"/>
</dbReference>
<dbReference type="InterPro" id="IPR011006">
    <property type="entry name" value="CheY-like_superfamily"/>
</dbReference>
<reference evidence="5" key="1">
    <citation type="submission" date="2022-12" db="EMBL/GenBank/DDBJ databases">
        <title>Reclassification of two methanogenic archaea species isolated from the Kolyma lowland permafrost.</title>
        <authorList>
            <person name="Trubitsyn V.E."/>
            <person name="Rivkina E.M."/>
            <person name="Shcherbakova V.A."/>
        </authorList>
    </citation>
    <scope>NUCLEOTIDE SEQUENCE</scope>
    <source>
        <strain evidence="5">M2</strain>
        <strain evidence="6">MK4</strain>
    </source>
</reference>
<dbReference type="SMART" id="SM00448">
    <property type="entry name" value="REC"/>
    <property type="match status" value="1"/>
</dbReference>
<gene>
    <name evidence="6" type="ORF">O3H35_11125</name>
    <name evidence="5" type="ORF">O3H54_06025</name>
</gene>
<dbReference type="GO" id="GO:0000160">
    <property type="term" value="P:phosphorelay signal transduction system"/>
    <property type="evidence" value="ECO:0007669"/>
    <property type="project" value="InterPro"/>
</dbReference>
<proteinExistence type="predicted"/>
<feature type="domain" description="Response regulatory" evidence="4">
    <location>
        <begin position="5"/>
        <end position="122"/>
    </location>
</feature>
<dbReference type="Pfam" id="PF02518">
    <property type="entry name" value="HATPase_c"/>
    <property type="match status" value="1"/>
</dbReference>
<evidence type="ECO:0000259" key="3">
    <source>
        <dbReference type="PROSITE" id="PS50109"/>
    </source>
</evidence>
<dbReference type="PROSITE" id="PS50110">
    <property type="entry name" value="RESPONSE_REGULATORY"/>
    <property type="match status" value="1"/>
</dbReference>
<evidence type="ECO:0000313" key="6">
    <source>
        <dbReference type="EMBL" id="MCZ3373186.1"/>
    </source>
</evidence>
<dbReference type="InterPro" id="IPR001789">
    <property type="entry name" value="Sig_transdc_resp-reg_receiver"/>
</dbReference>
<feature type="coiled-coil region" evidence="2">
    <location>
        <begin position="125"/>
        <end position="184"/>
    </location>
</feature>
<dbReference type="CDD" id="cd00156">
    <property type="entry name" value="REC"/>
    <property type="match status" value="1"/>
</dbReference>
<dbReference type="SMART" id="SM00387">
    <property type="entry name" value="HATPase_c"/>
    <property type="match status" value="1"/>
</dbReference>
<dbReference type="Pfam" id="PF07568">
    <property type="entry name" value="HisKA_2"/>
    <property type="match status" value="1"/>
</dbReference>
<dbReference type="EMBL" id="JAPVES010000030">
    <property type="protein sequence ID" value="MCZ3373186.1"/>
    <property type="molecule type" value="Genomic_DNA"/>
</dbReference>
<dbReference type="PANTHER" id="PTHR43065:SF23">
    <property type="entry name" value="SENSOR HISTIDINE KINASE PDTAS"/>
    <property type="match status" value="1"/>
</dbReference>